<evidence type="ECO:0000313" key="2">
    <source>
        <dbReference type="EMBL" id="KAG0582168.1"/>
    </source>
</evidence>
<name>A0A8T0IHX6_CERPU</name>
<keyword evidence="1" id="KW-0472">Membrane</keyword>
<gene>
    <name evidence="2" type="ORF">KC19_3G039100</name>
</gene>
<dbReference type="PANTHER" id="PTHR48146:SF2">
    <property type="entry name" value="K-STIMULATED PYROPHOSPHATE-ENERGIZED SODIUM PUMP PROTEIN"/>
    <property type="match status" value="1"/>
</dbReference>
<keyword evidence="3" id="KW-1185">Reference proteome</keyword>
<dbReference type="EMBL" id="CM026423">
    <property type="protein sequence ID" value="KAG0582168.1"/>
    <property type="molecule type" value="Genomic_DNA"/>
</dbReference>
<protein>
    <submittedName>
        <fullName evidence="2">Uncharacterized protein</fullName>
    </submittedName>
</protein>
<keyword evidence="1" id="KW-1133">Transmembrane helix</keyword>
<accession>A0A8T0IHX6</accession>
<reference evidence="2" key="1">
    <citation type="submission" date="2020-06" db="EMBL/GenBank/DDBJ databases">
        <title>WGS assembly of Ceratodon purpureus strain R40.</title>
        <authorList>
            <person name="Carey S.B."/>
            <person name="Jenkins J."/>
            <person name="Shu S."/>
            <person name="Lovell J.T."/>
            <person name="Sreedasyam A."/>
            <person name="Maumus F."/>
            <person name="Tiley G.P."/>
            <person name="Fernandez-Pozo N."/>
            <person name="Barry K."/>
            <person name="Chen C."/>
            <person name="Wang M."/>
            <person name="Lipzen A."/>
            <person name="Daum C."/>
            <person name="Saski C.A."/>
            <person name="Payton A.C."/>
            <person name="Mcbreen J.C."/>
            <person name="Conrad R.E."/>
            <person name="Kollar L.M."/>
            <person name="Olsson S."/>
            <person name="Huttunen S."/>
            <person name="Landis J.B."/>
            <person name="Wickett N.J."/>
            <person name="Johnson M.G."/>
            <person name="Rensing S.A."/>
            <person name="Grimwood J."/>
            <person name="Schmutz J."/>
            <person name="Mcdaniel S.F."/>
        </authorList>
    </citation>
    <scope>NUCLEOTIDE SEQUENCE</scope>
    <source>
        <strain evidence="2">R40</strain>
    </source>
</reference>
<dbReference type="PANTHER" id="PTHR48146">
    <property type="entry name" value="K-STIMULATED PYROPHOSPHATE-ENERGIZED SODIUM PUMP PROTEIN"/>
    <property type="match status" value="1"/>
</dbReference>
<feature type="transmembrane region" description="Helical" evidence="1">
    <location>
        <begin position="357"/>
        <end position="376"/>
    </location>
</feature>
<organism evidence="2 3">
    <name type="scientific">Ceratodon purpureus</name>
    <name type="common">Fire moss</name>
    <name type="synonym">Dicranum purpureum</name>
    <dbReference type="NCBI Taxonomy" id="3225"/>
    <lineage>
        <taxon>Eukaryota</taxon>
        <taxon>Viridiplantae</taxon>
        <taxon>Streptophyta</taxon>
        <taxon>Embryophyta</taxon>
        <taxon>Bryophyta</taxon>
        <taxon>Bryophytina</taxon>
        <taxon>Bryopsida</taxon>
        <taxon>Dicranidae</taxon>
        <taxon>Pseudoditrichales</taxon>
        <taxon>Ditrichaceae</taxon>
        <taxon>Ceratodon</taxon>
    </lineage>
</organism>
<keyword evidence="1" id="KW-0812">Transmembrane</keyword>
<dbReference type="AlphaFoldDB" id="A0A8T0IHX6"/>
<comment type="caution">
    <text evidence="2">The sequence shown here is derived from an EMBL/GenBank/DDBJ whole genome shotgun (WGS) entry which is preliminary data.</text>
</comment>
<sequence>MVTCVAVEETGNSADGRMGSRTFQRRQLAPSSFRKKLTVEVQRKLQKALDYPAQRADLLRQLFTDVALEVDPRAQERLYGSGQEEDGGPVTANGTQPRLCFYEVFAQHYAQVPDDGKEILPLFLQLWSQSFVSQIFALLFHRWLFEIPREESEGFLRFSTAFVEGASNIFWIDLQSNVRRFFSMFDYTFEEVVLDPVRLSRVPIQARQDLLLLVSRYLLYYEPADKLGYYLKNFPKSGNVILEPADMFVTELTDQLQKVKVEPVLLHYLTSMKALKGVELRATTSTRLKTALYSFTAPGGPMYPTRPVRHAAWETLDALFPVGRHSRHLISLFFRLLHPYYWPVSVWNFTITTIKSIYVKIINMVFDVFAFMLMIIERIFGIRRRVARD</sequence>
<proteinExistence type="predicted"/>
<evidence type="ECO:0000313" key="3">
    <source>
        <dbReference type="Proteomes" id="UP000822688"/>
    </source>
</evidence>
<dbReference type="Proteomes" id="UP000822688">
    <property type="component" value="Chromosome 3"/>
</dbReference>
<evidence type="ECO:0000256" key="1">
    <source>
        <dbReference type="SAM" id="Phobius"/>
    </source>
</evidence>